<organism evidence="1 4">
    <name type="scientific">Shouchella clausii</name>
    <name type="common">Alkalihalobacillus clausii</name>
    <dbReference type="NCBI Taxonomy" id="79880"/>
    <lineage>
        <taxon>Bacteria</taxon>
        <taxon>Bacillati</taxon>
        <taxon>Bacillota</taxon>
        <taxon>Bacilli</taxon>
        <taxon>Bacillales</taxon>
        <taxon>Bacillaceae</taxon>
        <taxon>Shouchella</taxon>
    </lineage>
</organism>
<dbReference type="RefSeq" id="WP_062750888.1">
    <property type="nucleotide sequence ID" value="NZ_NPBS01000013.1"/>
</dbReference>
<evidence type="ECO:0000313" key="4">
    <source>
        <dbReference type="Proteomes" id="UP000216207"/>
    </source>
</evidence>
<dbReference type="AlphaFoldDB" id="A0A268NW35"/>
<proteinExistence type="predicted"/>
<evidence type="ECO:0000313" key="1">
    <source>
        <dbReference type="EMBL" id="PAE87628.1"/>
    </source>
</evidence>
<dbReference type="Proteomes" id="UP000216207">
    <property type="component" value="Unassembled WGS sequence"/>
</dbReference>
<name>A0A268NW35_SHOCL</name>
<dbReference type="EMBL" id="NPBS01000013">
    <property type="protein sequence ID" value="PAF27453.1"/>
    <property type="molecule type" value="Genomic_DNA"/>
</dbReference>
<gene>
    <name evidence="2" type="ORF">CHH61_03400</name>
    <name evidence="1" type="ORF">CHH72_17220</name>
</gene>
<protein>
    <submittedName>
        <fullName evidence="1">Uncharacterized protein</fullName>
    </submittedName>
</protein>
<dbReference type="Proteomes" id="UP000216133">
    <property type="component" value="Unassembled WGS sequence"/>
</dbReference>
<evidence type="ECO:0000313" key="2">
    <source>
        <dbReference type="EMBL" id="PAF27453.1"/>
    </source>
</evidence>
<reference evidence="3 4" key="1">
    <citation type="submission" date="2017-07" db="EMBL/GenBank/DDBJ databases">
        <title>Isolation and whole genome analysis of endospore-forming bacteria from heroin.</title>
        <authorList>
            <person name="Kalinowski J."/>
            <person name="Ahrens B."/>
            <person name="Al-Dilaimi A."/>
            <person name="Winkler A."/>
            <person name="Wibberg D."/>
            <person name="Schleenbecker U."/>
            <person name="Ruckert C."/>
            <person name="Wolfel R."/>
            <person name="Grass G."/>
        </authorList>
    </citation>
    <scope>NUCLEOTIDE SEQUENCE [LARGE SCALE GENOMIC DNA]</scope>
    <source>
        <strain evidence="2 3">7523-2</strain>
        <strain evidence="1 4">7539</strain>
    </source>
</reference>
<dbReference type="EMBL" id="NPCC01000032">
    <property type="protein sequence ID" value="PAE87628.1"/>
    <property type="molecule type" value="Genomic_DNA"/>
</dbReference>
<accession>A0A268NW35</accession>
<evidence type="ECO:0000313" key="3">
    <source>
        <dbReference type="Proteomes" id="UP000216133"/>
    </source>
</evidence>
<sequence length="66" mass="7816">MNRLNKPLKPLFSLYEIKASQHSLDEGVRGSDEEYNKAIIEDMNELSIYKMRAEKAWKRAEEKRES</sequence>
<comment type="caution">
    <text evidence="1">The sequence shown here is derived from an EMBL/GenBank/DDBJ whole genome shotgun (WGS) entry which is preliminary data.</text>
</comment>